<evidence type="ECO:0000256" key="10">
    <source>
        <dbReference type="ARBA" id="ARBA00023136"/>
    </source>
</evidence>
<evidence type="ECO:0000313" key="15">
    <source>
        <dbReference type="EMBL" id="RWR91418.1"/>
    </source>
</evidence>
<gene>
    <name evidence="15" type="ORF">CKAN_02057100</name>
</gene>
<evidence type="ECO:0000256" key="3">
    <source>
        <dbReference type="ARBA" id="ARBA00022679"/>
    </source>
</evidence>
<dbReference type="AlphaFoldDB" id="A0A443PKY1"/>
<dbReference type="STRING" id="337451.A0A443PKY1"/>
<accession>A0A443PKY1</accession>
<keyword evidence="3" id="KW-0808">Transferase</keyword>
<dbReference type="Gene3D" id="3.30.200.20">
    <property type="entry name" value="Phosphorylase Kinase, domain 1"/>
    <property type="match status" value="1"/>
</dbReference>
<dbReference type="InterPro" id="IPR001245">
    <property type="entry name" value="Ser-Thr/Tyr_kinase_cat_dom"/>
</dbReference>
<dbReference type="Pfam" id="PF07714">
    <property type="entry name" value="PK_Tyr_Ser-Thr"/>
    <property type="match status" value="1"/>
</dbReference>
<dbReference type="PANTHER" id="PTHR27009">
    <property type="entry name" value="RUST RESISTANCE KINASE LR10-RELATED"/>
    <property type="match status" value="1"/>
</dbReference>
<evidence type="ECO:0000256" key="2">
    <source>
        <dbReference type="ARBA" id="ARBA00022527"/>
    </source>
</evidence>
<evidence type="ECO:0000256" key="9">
    <source>
        <dbReference type="ARBA" id="ARBA00022989"/>
    </source>
</evidence>
<evidence type="ECO:0000256" key="11">
    <source>
        <dbReference type="ARBA" id="ARBA00023180"/>
    </source>
</evidence>
<keyword evidence="4" id="KW-0812">Transmembrane</keyword>
<sequence length="379" mass="43277">MEEVKLDLEKTHGRIINEILIMFTSQRLKIITNNFKQKLGEGGYGIVYKGELEDGLHVAVKVLRCNLSDQIIKQQFESEVNTIRKTRHPNLVRLYGFCCDEGLKALVYEFMENGSLNKFLLNSRKKNLVGFKQLLNIAIGTAKGITYLHEDAADHIIHYDIKAANILLDKNSSPKVSDFGLAKLYRRDQTHHPTVGRRGTPGYAAPEMWLPFPVTHKCDVYSFGMLLFEILGRRRNLDSSVSYSQEWLPSYVWKKFNEGAMDEMMAALRIDEKDEGIATKMAMVALWCIHHRPEVRPLMSSVVKMLEDRVVIDRPLDPFRPPTTPVRWDLLQNVGGNIPSASSASSNWITPFSRDNSYASSASPIWITPLSREDYIFLR</sequence>
<dbReference type="GO" id="GO:0004674">
    <property type="term" value="F:protein serine/threonine kinase activity"/>
    <property type="evidence" value="ECO:0007669"/>
    <property type="project" value="UniProtKB-KW"/>
</dbReference>
<keyword evidence="16" id="KW-1185">Reference proteome</keyword>
<keyword evidence="6 12" id="KW-0547">Nucleotide-binding</keyword>
<feature type="binding site" evidence="12">
    <location>
        <position position="61"/>
    </location>
    <ligand>
        <name>ATP</name>
        <dbReference type="ChEBI" id="CHEBI:30616"/>
    </ligand>
</feature>
<dbReference type="InterPro" id="IPR008271">
    <property type="entry name" value="Ser/Thr_kinase_AS"/>
</dbReference>
<evidence type="ECO:0000256" key="13">
    <source>
        <dbReference type="RuleBase" id="RU000304"/>
    </source>
</evidence>
<dbReference type="CDD" id="cd14066">
    <property type="entry name" value="STKc_IRAK"/>
    <property type="match status" value="1"/>
</dbReference>
<dbReference type="GO" id="GO:0016020">
    <property type="term" value="C:membrane"/>
    <property type="evidence" value="ECO:0007669"/>
    <property type="project" value="UniProtKB-SubCell"/>
</dbReference>
<keyword evidence="9" id="KW-1133">Transmembrane helix</keyword>
<reference evidence="15 16" key="1">
    <citation type="journal article" date="2019" name="Nat. Plants">
        <title>Stout camphor tree genome fills gaps in understanding of flowering plant genome evolution.</title>
        <authorList>
            <person name="Chaw S.M."/>
            <person name="Liu Y.C."/>
            <person name="Wu Y.W."/>
            <person name="Wang H.Y."/>
            <person name="Lin C.I."/>
            <person name="Wu C.S."/>
            <person name="Ke H.M."/>
            <person name="Chang L.Y."/>
            <person name="Hsu C.Y."/>
            <person name="Yang H.T."/>
            <person name="Sudianto E."/>
            <person name="Hsu M.H."/>
            <person name="Wu K.P."/>
            <person name="Wang L.N."/>
            <person name="Leebens-Mack J.H."/>
            <person name="Tsai I.J."/>
        </authorList>
    </citation>
    <scope>NUCLEOTIDE SEQUENCE [LARGE SCALE GENOMIC DNA]</scope>
    <source>
        <strain evidence="16">cv. Chaw 1501</strain>
        <tissue evidence="15">Young leaves</tissue>
    </source>
</reference>
<keyword evidence="10" id="KW-0472">Membrane</keyword>
<dbReference type="Proteomes" id="UP000283530">
    <property type="component" value="Unassembled WGS sequence"/>
</dbReference>
<dbReference type="GO" id="GO:0005524">
    <property type="term" value="F:ATP binding"/>
    <property type="evidence" value="ECO:0007669"/>
    <property type="project" value="UniProtKB-UniRule"/>
</dbReference>
<dbReference type="SUPFAM" id="SSF56112">
    <property type="entry name" value="Protein kinase-like (PK-like)"/>
    <property type="match status" value="1"/>
</dbReference>
<dbReference type="PROSITE" id="PS00107">
    <property type="entry name" value="PROTEIN_KINASE_ATP"/>
    <property type="match status" value="1"/>
</dbReference>
<dbReference type="Gene3D" id="1.10.510.10">
    <property type="entry name" value="Transferase(Phosphotransferase) domain 1"/>
    <property type="match status" value="1"/>
</dbReference>
<feature type="domain" description="Protein kinase" evidence="14">
    <location>
        <begin position="33"/>
        <end position="320"/>
    </location>
</feature>
<dbReference type="FunFam" id="1.10.510.10:FF:000384">
    <property type="entry name" value="G-type lectin S-receptor-like serine/threonine-protein kinase"/>
    <property type="match status" value="1"/>
</dbReference>
<comment type="subcellular location">
    <subcellularLocation>
        <location evidence="1">Membrane</location>
        <topology evidence="1">Single-pass type I membrane protein</topology>
    </subcellularLocation>
</comment>
<dbReference type="InterPro" id="IPR017441">
    <property type="entry name" value="Protein_kinase_ATP_BS"/>
</dbReference>
<evidence type="ECO:0000256" key="12">
    <source>
        <dbReference type="PROSITE-ProRule" id="PRU10141"/>
    </source>
</evidence>
<keyword evidence="11" id="KW-0325">Glycoprotein</keyword>
<evidence type="ECO:0000256" key="6">
    <source>
        <dbReference type="ARBA" id="ARBA00022741"/>
    </source>
</evidence>
<evidence type="ECO:0000256" key="5">
    <source>
        <dbReference type="ARBA" id="ARBA00022729"/>
    </source>
</evidence>
<organism evidence="15 16">
    <name type="scientific">Cinnamomum micranthum f. kanehirae</name>
    <dbReference type="NCBI Taxonomy" id="337451"/>
    <lineage>
        <taxon>Eukaryota</taxon>
        <taxon>Viridiplantae</taxon>
        <taxon>Streptophyta</taxon>
        <taxon>Embryophyta</taxon>
        <taxon>Tracheophyta</taxon>
        <taxon>Spermatophyta</taxon>
        <taxon>Magnoliopsida</taxon>
        <taxon>Magnoliidae</taxon>
        <taxon>Laurales</taxon>
        <taxon>Lauraceae</taxon>
        <taxon>Cinnamomum</taxon>
    </lineage>
</organism>
<comment type="similarity">
    <text evidence="13">Belongs to the protein kinase superfamily.</text>
</comment>
<protein>
    <submittedName>
        <fullName evidence="15">Rust resistance kinase Lr10-like protein</fullName>
    </submittedName>
</protein>
<evidence type="ECO:0000259" key="14">
    <source>
        <dbReference type="PROSITE" id="PS50011"/>
    </source>
</evidence>
<evidence type="ECO:0000256" key="8">
    <source>
        <dbReference type="ARBA" id="ARBA00022840"/>
    </source>
</evidence>
<dbReference type="InterPro" id="IPR000719">
    <property type="entry name" value="Prot_kinase_dom"/>
</dbReference>
<dbReference type="PROSITE" id="PS50011">
    <property type="entry name" value="PROTEIN_KINASE_DOM"/>
    <property type="match status" value="1"/>
</dbReference>
<dbReference type="PROSITE" id="PS00108">
    <property type="entry name" value="PROTEIN_KINASE_ST"/>
    <property type="match status" value="1"/>
</dbReference>
<evidence type="ECO:0000313" key="16">
    <source>
        <dbReference type="Proteomes" id="UP000283530"/>
    </source>
</evidence>
<dbReference type="OrthoDB" id="4062651at2759"/>
<keyword evidence="7 15" id="KW-0418">Kinase</keyword>
<dbReference type="EMBL" id="QPKB01000008">
    <property type="protein sequence ID" value="RWR91418.1"/>
    <property type="molecule type" value="Genomic_DNA"/>
</dbReference>
<evidence type="ECO:0000256" key="1">
    <source>
        <dbReference type="ARBA" id="ARBA00004479"/>
    </source>
</evidence>
<dbReference type="InterPro" id="IPR011009">
    <property type="entry name" value="Kinase-like_dom_sf"/>
</dbReference>
<comment type="caution">
    <text evidence="15">The sequence shown here is derived from an EMBL/GenBank/DDBJ whole genome shotgun (WGS) entry which is preliminary data.</text>
</comment>
<name>A0A443PKY1_9MAGN</name>
<keyword evidence="5" id="KW-0732">Signal</keyword>
<evidence type="ECO:0000256" key="4">
    <source>
        <dbReference type="ARBA" id="ARBA00022692"/>
    </source>
</evidence>
<dbReference type="SMART" id="SM00220">
    <property type="entry name" value="S_TKc"/>
    <property type="match status" value="1"/>
</dbReference>
<keyword evidence="2 13" id="KW-0723">Serine/threonine-protein kinase</keyword>
<proteinExistence type="inferred from homology"/>
<dbReference type="InterPro" id="IPR045874">
    <property type="entry name" value="LRK10/LRL21-25-like"/>
</dbReference>
<keyword evidence="8 12" id="KW-0067">ATP-binding</keyword>
<evidence type="ECO:0000256" key="7">
    <source>
        <dbReference type="ARBA" id="ARBA00022777"/>
    </source>
</evidence>